<sequence>MRMKIKTFMFAALAAFATLFAGCSDDENKTNGDNNGTGGDPVESEYKVTFSDTSYYSSVATFEAITENAKSQSFMAVVFETAFLEQQIPGITDNDIAKGVINYYKAEYMSQGATVADIYNVLTQQGQLHGSVTPLELDVPGLSAGTSYSVVVAGINENLEIVANGIVAEFTTKTLPGLEEENCTFEWTVEPKSTSVTMSFTPSDKKVPYFFYALTAEEYSSECQNDPAILKELLPSFIANLAKAYQMSVSEFMEKQRVTGDLEEFTFTGLLPKTGYVVFVCGMDEYGRPTTDVSVKDFETLEYVASDATVESVDVRLYDGEEASSIDPSIYKPESYGGAYFLRYVP</sequence>
<proteinExistence type="predicted"/>
<organism evidence="1">
    <name type="scientific">human gut metagenome</name>
    <dbReference type="NCBI Taxonomy" id="408170"/>
    <lineage>
        <taxon>unclassified sequences</taxon>
        <taxon>metagenomes</taxon>
        <taxon>organismal metagenomes</taxon>
    </lineage>
</organism>
<evidence type="ECO:0008006" key="2">
    <source>
        <dbReference type="Google" id="ProtNLM"/>
    </source>
</evidence>
<name>K1TKJ0_9ZZZZ</name>
<dbReference type="AlphaFoldDB" id="K1TKJ0"/>
<feature type="non-terminal residue" evidence="1">
    <location>
        <position position="346"/>
    </location>
</feature>
<reference evidence="1" key="1">
    <citation type="journal article" date="2013" name="Environ. Microbiol.">
        <title>Microbiota from the distal guts of lean and obese adolescents exhibit partial functional redundancy besides clear differences in community structure.</title>
        <authorList>
            <person name="Ferrer M."/>
            <person name="Ruiz A."/>
            <person name="Lanza F."/>
            <person name="Haange S.B."/>
            <person name="Oberbach A."/>
            <person name="Till H."/>
            <person name="Bargiela R."/>
            <person name="Campoy C."/>
            <person name="Segura M.T."/>
            <person name="Richter M."/>
            <person name="von Bergen M."/>
            <person name="Seifert J."/>
            <person name="Suarez A."/>
        </authorList>
    </citation>
    <scope>NUCLEOTIDE SEQUENCE</scope>
</reference>
<dbReference type="InterPro" id="IPR036116">
    <property type="entry name" value="FN3_sf"/>
</dbReference>
<dbReference type="SUPFAM" id="SSF49265">
    <property type="entry name" value="Fibronectin type III"/>
    <property type="match status" value="1"/>
</dbReference>
<accession>K1TKJ0</accession>
<dbReference type="EMBL" id="AJWZ01003504">
    <property type="protein sequence ID" value="EKC68064.1"/>
    <property type="molecule type" value="Genomic_DNA"/>
</dbReference>
<comment type="caution">
    <text evidence="1">The sequence shown here is derived from an EMBL/GenBank/DDBJ whole genome shotgun (WGS) entry which is preliminary data.</text>
</comment>
<evidence type="ECO:0000313" key="1">
    <source>
        <dbReference type="EMBL" id="EKC68064.1"/>
    </source>
</evidence>
<dbReference type="PROSITE" id="PS51257">
    <property type="entry name" value="PROKAR_LIPOPROTEIN"/>
    <property type="match status" value="1"/>
</dbReference>
<gene>
    <name evidence="1" type="ORF">OBE_05130</name>
</gene>
<protein>
    <recommendedName>
        <fullName evidence="2">Lipoprotein</fullName>
    </recommendedName>
</protein>